<name>A0AAD9Y1Y5_COLKA</name>
<evidence type="ECO:0000313" key="3">
    <source>
        <dbReference type="Proteomes" id="UP001281614"/>
    </source>
</evidence>
<dbReference type="AlphaFoldDB" id="A0AAD9Y1Y5"/>
<sequence length="279" mass="30282">MSTVRLPYTTCTACQHPPTRWPRLPLSRLCRHLHLPPPSNQPSQGTSQHRAAAPATATAPAPAATLLGNWLLPPAVRATLPDRQRQPGSNTEARHHTVSALASVAHLDDIIPFWNPIHTSHHPFSFLSLLQLQTTPHWITAEHTAAPHPTPDCTTTCAPTASRPEPPNPVQSHPGSPSHTETLSRRSCHIAKVFPDSALGPNRDFSISSKSFVSSVRVVAQKDLLSHGHAFFSHKSPSLQASGIVCIHQPYQEHVVACFEAPGRLSTPQVAPLTLRTET</sequence>
<reference evidence="2" key="1">
    <citation type="submission" date="2023-02" db="EMBL/GenBank/DDBJ databases">
        <title>Colletotrichum kahawae CIFC_Que2 genome sequencing and assembly.</title>
        <authorList>
            <person name="Baroncelli R."/>
        </authorList>
    </citation>
    <scope>NUCLEOTIDE SEQUENCE</scope>
    <source>
        <strain evidence="2">CIFC_Que2</strain>
    </source>
</reference>
<evidence type="ECO:0000313" key="2">
    <source>
        <dbReference type="EMBL" id="KAK2732190.1"/>
    </source>
</evidence>
<feature type="compositionally biased region" description="Polar residues" evidence="1">
    <location>
        <begin position="170"/>
        <end position="181"/>
    </location>
</feature>
<organism evidence="2 3">
    <name type="scientific">Colletotrichum kahawae</name>
    <name type="common">Coffee berry disease fungus</name>
    <dbReference type="NCBI Taxonomy" id="34407"/>
    <lineage>
        <taxon>Eukaryota</taxon>
        <taxon>Fungi</taxon>
        <taxon>Dikarya</taxon>
        <taxon>Ascomycota</taxon>
        <taxon>Pezizomycotina</taxon>
        <taxon>Sordariomycetes</taxon>
        <taxon>Hypocreomycetidae</taxon>
        <taxon>Glomerellales</taxon>
        <taxon>Glomerellaceae</taxon>
        <taxon>Colletotrichum</taxon>
        <taxon>Colletotrichum gloeosporioides species complex</taxon>
    </lineage>
</organism>
<feature type="region of interest" description="Disordered" evidence="1">
    <location>
        <begin position="32"/>
        <end position="59"/>
    </location>
</feature>
<feature type="region of interest" description="Disordered" evidence="1">
    <location>
        <begin position="143"/>
        <end position="182"/>
    </location>
</feature>
<dbReference type="Proteomes" id="UP001281614">
    <property type="component" value="Unassembled WGS sequence"/>
</dbReference>
<gene>
    <name evidence="2" type="ORF">CKAH01_02136</name>
</gene>
<proteinExistence type="predicted"/>
<feature type="compositionally biased region" description="Low complexity" evidence="1">
    <location>
        <begin position="143"/>
        <end position="161"/>
    </location>
</feature>
<accession>A0AAD9Y1Y5</accession>
<evidence type="ECO:0000256" key="1">
    <source>
        <dbReference type="SAM" id="MobiDB-lite"/>
    </source>
</evidence>
<dbReference type="EMBL" id="VYYT01000554">
    <property type="protein sequence ID" value="KAK2732190.1"/>
    <property type="molecule type" value="Genomic_DNA"/>
</dbReference>
<protein>
    <submittedName>
        <fullName evidence="2">Uncharacterized protein</fullName>
    </submittedName>
</protein>
<keyword evidence="3" id="KW-1185">Reference proteome</keyword>
<comment type="caution">
    <text evidence="2">The sequence shown here is derived from an EMBL/GenBank/DDBJ whole genome shotgun (WGS) entry which is preliminary data.</text>
</comment>